<protein>
    <submittedName>
        <fullName evidence="1">IS982 family transposase</fullName>
    </submittedName>
</protein>
<sequence>LVKHTRTKLSIATELLTVILGFCYRKSKIVQIDRT</sequence>
<accession>A0A183JEM0</accession>
<evidence type="ECO:0000313" key="1">
    <source>
        <dbReference type="WBParaSite" id="SCUD_0000113301-mRNA-1"/>
    </source>
</evidence>
<organism evidence="1">
    <name type="scientific">Schistosoma curassoni</name>
    <dbReference type="NCBI Taxonomy" id="6186"/>
    <lineage>
        <taxon>Eukaryota</taxon>
        <taxon>Metazoa</taxon>
        <taxon>Spiralia</taxon>
        <taxon>Lophotrochozoa</taxon>
        <taxon>Platyhelminthes</taxon>
        <taxon>Trematoda</taxon>
        <taxon>Digenea</taxon>
        <taxon>Strigeidida</taxon>
        <taxon>Schistosomatoidea</taxon>
        <taxon>Schistosomatidae</taxon>
        <taxon>Schistosoma</taxon>
    </lineage>
</organism>
<name>A0A183JEM0_9TREM</name>
<proteinExistence type="predicted"/>
<dbReference type="AlphaFoldDB" id="A0A183JEM0"/>
<dbReference type="WBParaSite" id="SCUD_0000113301-mRNA-1">
    <property type="protein sequence ID" value="SCUD_0000113301-mRNA-1"/>
    <property type="gene ID" value="SCUD_0000113301"/>
</dbReference>
<reference evidence="1" key="1">
    <citation type="submission" date="2016-06" db="UniProtKB">
        <authorList>
            <consortium name="WormBaseParasite"/>
        </authorList>
    </citation>
    <scope>IDENTIFICATION</scope>
</reference>